<evidence type="ECO:0000256" key="1">
    <source>
        <dbReference type="ARBA" id="ARBA00004141"/>
    </source>
</evidence>
<keyword evidence="5 8" id="KW-1133">Transmembrane helix</keyword>
<dbReference type="NCBIfam" id="TIGR00801">
    <property type="entry name" value="ncs2"/>
    <property type="match status" value="1"/>
</dbReference>
<proteinExistence type="inferred from homology"/>
<evidence type="ECO:0000256" key="6">
    <source>
        <dbReference type="ARBA" id="ARBA00023136"/>
    </source>
</evidence>
<keyword evidence="10" id="KW-1185">Reference proteome</keyword>
<dbReference type="GO" id="GO:0005886">
    <property type="term" value="C:plasma membrane"/>
    <property type="evidence" value="ECO:0007669"/>
    <property type="project" value="UniProtKB-ARBA"/>
</dbReference>
<evidence type="ECO:0000256" key="2">
    <source>
        <dbReference type="ARBA" id="ARBA00008821"/>
    </source>
</evidence>
<name>A0ABD1ZNF1_9MARC</name>
<dbReference type="PANTHER" id="PTHR42810:SF2">
    <property type="entry name" value="PURINE PERMEASE C1399.01C-RELATED"/>
    <property type="match status" value="1"/>
</dbReference>
<organism evidence="9 10">
    <name type="scientific">Riccia fluitans</name>
    <dbReference type="NCBI Taxonomy" id="41844"/>
    <lineage>
        <taxon>Eukaryota</taxon>
        <taxon>Viridiplantae</taxon>
        <taxon>Streptophyta</taxon>
        <taxon>Embryophyta</taxon>
        <taxon>Marchantiophyta</taxon>
        <taxon>Marchantiopsida</taxon>
        <taxon>Marchantiidae</taxon>
        <taxon>Marchantiales</taxon>
        <taxon>Ricciaceae</taxon>
        <taxon>Riccia</taxon>
    </lineage>
</organism>
<evidence type="ECO:0000313" key="9">
    <source>
        <dbReference type="EMBL" id="KAL2652908.1"/>
    </source>
</evidence>
<evidence type="ECO:0000256" key="8">
    <source>
        <dbReference type="SAM" id="Phobius"/>
    </source>
</evidence>
<feature type="transmembrane region" description="Helical" evidence="8">
    <location>
        <begin position="116"/>
        <end position="136"/>
    </location>
</feature>
<evidence type="ECO:0008006" key="11">
    <source>
        <dbReference type="Google" id="ProtNLM"/>
    </source>
</evidence>
<dbReference type="EMBL" id="JBHFFA010000001">
    <property type="protein sequence ID" value="KAL2652908.1"/>
    <property type="molecule type" value="Genomic_DNA"/>
</dbReference>
<evidence type="ECO:0000256" key="5">
    <source>
        <dbReference type="ARBA" id="ARBA00022989"/>
    </source>
</evidence>
<dbReference type="PANTHER" id="PTHR42810">
    <property type="entry name" value="PURINE PERMEASE C1399.01C-RELATED"/>
    <property type="match status" value="1"/>
</dbReference>
<comment type="subcellular location">
    <subcellularLocation>
        <location evidence="1">Membrane</location>
        <topology evidence="1">Multi-pass membrane protein</topology>
    </subcellularLocation>
</comment>
<dbReference type="InterPro" id="IPR006042">
    <property type="entry name" value="Xan_ur_permease"/>
</dbReference>
<comment type="similarity">
    <text evidence="2">Belongs to the nucleobase:cation symporter-2 (NCS2) (TC 2.A.40) family.</text>
</comment>
<dbReference type="AlphaFoldDB" id="A0ABD1ZNF1"/>
<dbReference type="Pfam" id="PF00860">
    <property type="entry name" value="Xan_ur_permease"/>
    <property type="match status" value="1"/>
</dbReference>
<dbReference type="InterPro" id="IPR006043">
    <property type="entry name" value="NCS2"/>
</dbReference>
<reference evidence="9 10" key="1">
    <citation type="submission" date="2024-09" db="EMBL/GenBank/DDBJ databases">
        <title>Chromosome-scale assembly of Riccia fluitans.</title>
        <authorList>
            <person name="Paukszto L."/>
            <person name="Sawicki J."/>
            <person name="Karawczyk K."/>
            <person name="Piernik-Szablinska J."/>
            <person name="Szczecinska M."/>
            <person name="Mazdziarz M."/>
        </authorList>
    </citation>
    <scope>NUCLEOTIDE SEQUENCE [LARGE SCALE GENOMIC DNA]</scope>
    <source>
        <strain evidence="9">Rf_01</strain>
        <tissue evidence="9">Aerial parts of the thallus</tissue>
    </source>
</reference>
<evidence type="ECO:0000256" key="7">
    <source>
        <dbReference type="SAM" id="MobiDB-lite"/>
    </source>
</evidence>
<sequence>MGPGIGAHEEDSKVQPLRQQVEELDDDDETWLERLRRRKWGKFIFGDYDWSFLCMPTLPWSPARSPPPFYDKDAEISLLLALTMGLQHALAMVGGIIAPVIILTKSARFRPEEQQYLISAALILSGVTSLVQITQIKIPYTRYVLGTFCSVRQRSSMCPSAMATLRLCSCGGVACLVGDTCDICPGTLSGSCLTEREAYGRVLGTIFITSWLLVALSFAPRKFYTKVFPPIVTGPFIIIVGVNLVATGFSQWGGGTTCASQVLTSKVLCDGNGDVVLPFGDAHYIGLGLSVIAAILLVELFGSPFLRNSQVVIGLLVGMIVASTVHVTKCEGDECTEYRFVKYDKVHEAPWTTYLYRYTYPLGVYPPAILPMLVCAAVSILNGIGDVTATYEASRLDPSGPEFERSIQGTILADGFNSVFSSLSSMLPTNSYAQNNGVISLSGCASRRAGYGCVFWLIFLGTFSKFAALVLVIPDCVIGAMTTFLFATISVSGLQILNTQKEFTRRDRFIVTMALGIGFGVSVVPAWVNITGQAGYPNEGNLWPVDPNWSPAYRGLRDGIVQFLSNGYSACAVLATLLNLILPMDKNKSLYLPIS</sequence>
<keyword evidence="6 8" id="KW-0472">Membrane</keyword>
<feature type="transmembrane region" description="Helical" evidence="8">
    <location>
        <begin position="198"/>
        <end position="219"/>
    </location>
</feature>
<feature type="region of interest" description="Disordered" evidence="7">
    <location>
        <begin position="1"/>
        <end position="20"/>
    </location>
</feature>
<evidence type="ECO:0000313" key="10">
    <source>
        <dbReference type="Proteomes" id="UP001605036"/>
    </source>
</evidence>
<feature type="transmembrane region" description="Helical" evidence="8">
    <location>
        <begin position="477"/>
        <end position="497"/>
    </location>
</feature>
<dbReference type="Proteomes" id="UP001605036">
    <property type="component" value="Unassembled WGS sequence"/>
</dbReference>
<evidence type="ECO:0000256" key="4">
    <source>
        <dbReference type="ARBA" id="ARBA00022692"/>
    </source>
</evidence>
<feature type="transmembrane region" description="Helical" evidence="8">
    <location>
        <begin position="231"/>
        <end position="252"/>
    </location>
</feature>
<accession>A0ABD1ZNF1</accession>
<feature type="transmembrane region" description="Helical" evidence="8">
    <location>
        <begin position="509"/>
        <end position="528"/>
    </location>
</feature>
<feature type="transmembrane region" description="Helical" evidence="8">
    <location>
        <begin position="364"/>
        <end position="385"/>
    </location>
</feature>
<keyword evidence="4 8" id="KW-0812">Transmembrane</keyword>
<gene>
    <name evidence="9" type="ORF">R1flu_021036</name>
</gene>
<protein>
    <recommendedName>
        <fullName evidence="11">Xanthine/uracil permease</fullName>
    </recommendedName>
</protein>
<feature type="transmembrane region" description="Helical" evidence="8">
    <location>
        <begin position="449"/>
        <end position="471"/>
    </location>
</feature>
<dbReference type="GO" id="GO:0015205">
    <property type="term" value="F:nucleobase transmembrane transporter activity"/>
    <property type="evidence" value="ECO:0007669"/>
    <property type="project" value="UniProtKB-ARBA"/>
</dbReference>
<keyword evidence="3" id="KW-0813">Transport</keyword>
<feature type="transmembrane region" description="Helical" evidence="8">
    <location>
        <begin position="282"/>
        <end position="302"/>
    </location>
</feature>
<feature type="transmembrane region" description="Helical" evidence="8">
    <location>
        <begin position="78"/>
        <end position="104"/>
    </location>
</feature>
<evidence type="ECO:0000256" key="3">
    <source>
        <dbReference type="ARBA" id="ARBA00022448"/>
    </source>
</evidence>
<comment type="caution">
    <text evidence="9">The sequence shown here is derived from an EMBL/GenBank/DDBJ whole genome shotgun (WGS) entry which is preliminary data.</text>
</comment>
<feature type="transmembrane region" description="Helical" evidence="8">
    <location>
        <begin position="560"/>
        <end position="582"/>
    </location>
</feature>
<feature type="transmembrane region" description="Helical" evidence="8">
    <location>
        <begin position="311"/>
        <end position="328"/>
    </location>
</feature>